<evidence type="ECO:0000313" key="1">
    <source>
        <dbReference type="EMBL" id="MCB6182349.1"/>
    </source>
</evidence>
<accession>A0ABS8D2C6</accession>
<protein>
    <submittedName>
        <fullName evidence="1">Uncharacterized protein</fullName>
    </submittedName>
</protein>
<reference evidence="1" key="1">
    <citation type="submission" date="2021-10" db="EMBL/GenBank/DDBJ databases">
        <title>The complete genome sequence of Leeia sp. TBRC 13508.</title>
        <authorList>
            <person name="Charoenyingcharoen P."/>
            <person name="Yukphan P."/>
        </authorList>
    </citation>
    <scope>NUCLEOTIDE SEQUENCE</scope>
    <source>
        <strain evidence="1">TBRC 13508</strain>
    </source>
</reference>
<dbReference type="EMBL" id="JAJBZT010000001">
    <property type="protein sequence ID" value="MCB6182349.1"/>
    <property type="molecule type" value="Genomic_DNA"/>
</dbReference>
<evidence type="ECO:0000313" key="2">
    <source>
        <dbReference type="Proteomes" id="UP001165395"/>
    </source>
</evidence>
<gene>
    <name evidence="1" type="ORF">LIN78_02110</name>
</gene>
<name>A0ABS8D2C6_9NEIS</name>
<sequence>MRIRRQIPTSLDDAIEKATQQADRSRRPAKVMADLMGVELKTYYRWLSESSMPLNRLRQFETFCGAHFVSDYLSTAAGRVVIEIPVGKKAKPEDIANMQAMFGKAIMLLSQFWETRDGMEETLSVLTETLQQVAFQRENVLKSVSPELDLFGDFQ</sequence>
<dbReference type="Proteomes" id="UP001165395">
    <property type="component" value="Unassembled WGS sequence"/>
</dbReference>
<proteinExistence type="predicted"/>
<keyword evidence="2" id="KW-1185">Reference proteome</keyword>
<organism evidence="1 2">
    <name type="scientific">Leeia speluncae</name>
    <dbReference type="NCBI Taxonomy" id="2884804"/>
    <lineage>
        <taxon>Bacteria</taxon>
        <taxon>Pseudomonadati</taxon>
        <taxon>Pseudomonadota</taxon>
        <taxon>Betaproteobacteria</taxon>
        <taxon>Neisseriales</taxon>
        <taxon>Leeiaceae</taxon>
        <taxon>Leeia</taxon>
    </lineage>
</organism>
<dbReference type="RefSeq" id="WP_227177984.1">
    <property type="nucleotide sequence ID" value="NZ_JAJBZT010000001.1"/>
</dbReference>
<comment type="caution">
    <text evidence="1">The sequence shown here is derived from an EMBL/GenBank/DDBJ whole genome shotgun (WGS) entry which is preliminary data.</text>
</comment>